<evidence type="ECO:0000256" key="1">
    <source>
        <dbReference type="SAM" id="MobiDB-lite"/>
    </source>
</evidence>
<gene>
    <name evidence="2" type="ORF">GMARGA_LOCUS30871</name>
</gene>
<accession>A0ABN7WHK0</accession>
<evidence type="ECO:0000313" key="2">
    <source>
        <dbReference type="EMBL" id="CAG8832003.1"/>
    </source>
</evidence>
<reference evidence="2 3" key="1">
    <citation type="submission" date="2021-06" db="EMBL/GenBank/DDBJ databases">
        <authorList>
            <person name="Kallberg Y."/>
            <person name="Tangrot J."/>
            <person name="Rosling A."/>
        </authorList>
    </citation>
    <scope>NUCLEOTIDE SEQUENCE [LARGE SCALE GENOMIC DNA]</scope>
    <source>
        <strain evidence="2 3">120-4 pot B 10/14</strain>
    </source>
</reference>
<proteinExistence type="predicted"/>
<feature type="region of interest" description="Disordered" evidence="1">
    <location>
        <begin position="23"/>
        <end position="42"/>
    </location>
</feature>
<comment type="caution">
    <text evidence="2">The sequence shown here is derived from an EMBL/GenBank/DDBJ whole genome shotgun (WGS) entry which is preliminary data.</text>
</comment>
<dbReference type="Proteomes" id="UP000789901">
    <property type="component" value="Unassembled WGS sequence"/>
</dbReference>
<dbReference type="EMBL" id="CAJVQB010044577">
    <property type="protein sequence ID" value="CAG8832003.1"/>
    <property type="molecule type" value="Genomic_DNA"/>
</dbReference>
<organism evidence="2 3">
    <name type="scientific">Gigaspora margarita</name>
    <dbReference type="NCBI Taxonomy" id="4874"/>
    <lineage>
        <taxon>Eukaryota</taxon>
        <taxon>Fungi</taxon>
        <taxon>Fungi incertae sedis</taxon>
        <taxon>Mucoromycota</taxon>
        <taxon>Glomeromycotina</taxon>
        <taxon>Glomeromycetes</taxon>
        <taxon>Diversisporales</taxon>
        <taxon>Gigasporaceae</taxon>
        <taxon>Gigaspora</taxon>
    </lineage>
</organism>
<keyword evidence="3" id="KW-1185">Reference proteome</keyword>
<protein>
    <submittedName>
        <fullName evidence="2">1032_t:CDS:1</fullName>
    </submittedName>
</protein>
<evidence type="ECO:0000313" key="3">
    <source>
        <dbReference type="Proteomes" id="UP000789901"/>
    </source>
</evidence>
<sequence>ENETDLFDDDDLEELNIDFYNENQYNNNQHSDNQYIDNQYSDNQYSDNQYSDDLYLLVTVIQWSINFESGLMKNIFIYYSIVVTKIVETTVKVEASREEAIKECTIHIDIS</sequence>
<feature type="non-terminal residue" evidence="2">
    <location>
        <position position="1"/>
    </location>
</feature>
<name>A0ABN7WHK0_GIGMA</name>